<keyword evidence="5" id="KW-1185">Reference proteome</keyword>
<comment type="caution">
    <text evidence="4">The sequence shown here is derived from an EMBL/GenBank/DDBJ whole genome shotgun (WGS) entry which is preliminary data.</text>
</comment>
<dbReference type="EMBL" id="JBDLNU010000004">
    <property type="protein sequence ID" value="MFM1729649.1"/>
    <property type="molecule type" value="Genomic_DNA"/>
</dbReference>
<dbReference type="InterPro" id="IPR039298">
    <property type="entry name" value="ACOT13"/>
</dbReference>
<comment type="similarity">
    <text evidence="1">Belongs to the thioesterase PaaI family.</text>
</comment>
<name>A0ABW9FWN2_9NOCA</name>
<dbReference type="SUPFAM" id="SSF54637">
    <property type="entry name" value="Thioesterase/thiol ester dehydrase-isomerase"/>
    <property type="match status" value="1"/>
</dbReference>
<dbReference type="Pfam" id="PF03061">
    <property type="entry name" value="4HBT"/>
    <property type="match status" value="1"/>
</dbReference>
<dbReference type="Proteomes" id="UP001629744">
    <property type="component" value="Unassembled WGS sequence"/>
</dbReference>
<protein>
    <submittedName>
        <fullName evidence="4">Hotdog fold thioesterase</fullName>
    </submittedName>
</protein>
<evidence type="ECO:0000256" key="2">
    <source>
        <dbReference type="ARBA" id="ARBA00022801"/>
    </source>
</evidence>
<dbReference type="InterPro" id="IPR006683">
    <property type="entry name" value="Thioestr_dom"/>
</dbReference>
<dbReference type="Gene3D" id="3.10.129.10">
    <property type="entry name" value="Hotdog Thioesterase"/>
    <property type="match status" value="2"/>
</dbReference>
<dbReference type="PANTHER" id="PTHR21660:SF1">
    <property type="entry name" value="ACYL-COENZYME A THIOESTERASE 13"/>
    <property type="match status" value="1"/>
</dbReference>
<proteinExistence type="inferred from homology"/>
<evidence type="ECO:0000256" key="1">
    <source>
        <dbReference type="ARBA" id="ARBA00008324"/>
    </source>
</evidence>
<keyword evidence="2" id="KW-0378">Hydrolase</keyword>
<evidence type="ECO:0000313" key="5">
    <source>
        <dbReference type="Proteomes" id="UP001629744"/>
    </source>
</evidence>
<dbReference type="NCBIfam" id="TIGR00369">
    <property type="entry name" value="unchar_dom_1"/>
    <property type="match status" value="1"/>
</dbReference>
<feature type="domain" description="Thioesterase" evidence="3">
    <location>
        <begin position="215"/>
        <end position="291"/>
    </location>
</feature>
<dbReference type="CDD" id="cd03443">
    <property type="entry name" value="PaaI_thioesterase"/>
    <property type="match status" value="1"/>
</dbReference>
<evidence type="ECO:0000313" key="4">
    <source>
        <dbReference type="EMBL" id="MFM1729649.1"/>
    </source>
</evidence>
<gene>
    <name evidence="4" type="ORF">ABEU19_003161</name>
</gene>
<dbReference type="InterPro" id="IPR003736">
    <property type="entry name" value="PAAI_dom"/>
</dbReference>
<reference evidence="4 5" key="1">
    <citation type="submission" date="2023-11" db="EMBL/GenBank/DDBJ databases">
        <authorList>
            <person name="Val-Calvo J."/>
            <person name="Scortti M."/>
            <person name="Vazquez-Boland J."/>
        </authorList>
    </citation>
    <scope>NUCLEOTIDE SEQUENCE [LARGE SCALE GENOMIC DNA]</scope>
    <source>
        <strain evidence="4 5">DSM 46662</strain>
    </source>
</reference>
<evidence type="ECO:0000259" key="3">
    <source>
        <dbReference type="Pfam" id="PF03061"/>
    </source>
</evidence>
<accession>A0ABW9FWN2</accession>
<organism evidence="4 5">
    <name type="scientific">Prescottella soli</name>
    <dbReference type="NCBI Taxonomy" id="1543852"/>
    <lineage>
        <taxon>Bacteria</taxon>
        <taxon>Bacillati</taxon>
        <taxon>Actinomycetota</taxon>
        <taxon>Actinomycetes</taxon>
        <taxon>Mycobacteriales</taxon>
        <taxon>Nocardiaceae</taxon>
        <taxon>Prescottella</taxon>
    </lineage>
</organism>
<sequence length="310" mass="31189">MTSVSVTPRGIDPLNTVMGVRTLSMNAAGASFEQSVGPRFHDHRGLTTLGSVGVVADDAVAGAGAFYASVPTGSRTVVSQLTATAAAPLPATGAVTAAASTAHLDLDAGTGITIRDPHGRVAAVLRARSFVVSRPSQAEVHYGPAAELVVPEPEAVTAADELATMPGLAIVEAMAAGGVRRGPLAGLVDLTVDAATRGSVSARMTPQAWMSNAIGTVQGGVLLSVADLAAGLAAQTLTEPGGSFRTLDAHLDLVRSPAVDGPPIRVNSAVVRAGRRLALIETRLTAPDGHLLVSVRASVQLGQPFGGAGR</sequence>
<dbReference type="PANTHER" id="PTHR21660">
    <property type="entry name" value="THIOESTERASE SUPERFAMILY MEMBER-RELATED"/>
    <property type="match status" value="1"/>
</dbReference>
<dbReference type="InterPro" id="IPR029069">
    <property type="entry name" value="HotDog_dom_sf"/>
</dbReference>
<dbReference type="RefSeq" id="WP_348603577.1">
    <property type="nucleotide sequence ID" value="NZ_CP157276.1"/>
</dbReference>